<feature type="compositionally biased region" description="Low complexity" evidence="1">
    <location>
        <begin position="77"/>
        <end position="86"/>
    </location>
</feature>
<feature type="compositionally biased region" description="Polar residues" evidence="1">
    <location>
        <begin position="211"/>
        <end position="221"/>
    </location>
</feature>
<evidence type="ECO:0008006" key="5">
    <source>
        <dbReference type="Google" id="ProtNLM"/>
    </source>
</evidence>
<evidence type="ECO:0000313" key="3">
    <source>
        <dbReference type="EMBL" id="MFL9843840.1"/>
    </source>
</evidence>
<dbReference type="Proteomes" id="UP001629156">
    <property type="component" value="Unassembled WGS sequence"/>
</dbReference>
<sequence>MENKKDIGAAFKQKLDGLKKSPPDAVWNAINAELKEKRNKNFVLWRKISLVALAIILLIIIGVPYVSEENNPIAKPNQNNTINNTNYPSVNIKENTDKKPENKPAITNDNTSPNKKGDAANSNAETINNTAGNKAIDNKNKAGAVTYTQTEKDNAANRKGNGKIKNSNRAETTSLQYNTPQATGRASTTRANRTESNNSAAGSAGSGANKPINSPTGNSNAKQEVVVIRDAQIQNKSATAYNFPTPQQYAGQNKTSANDNTSVTGYSDTITPANIILPYNNTVQDLIYIIKQDSIATEAKLIAEALLLQEDANEKKSDKEISGYKKFYVFANISPTKYYIPKNNSLIDASLDTNSTAIKTNYAYGVTLGYNFNNTWGIRTGISIINIDQTTHDVQLQNTYIIHEPTDDYPDGQIEIIPPAEYTGINYASGQSNASLAEMTQNALVFNLIQNTGFIAIPLEVTYNLHNKRFGINAFMGINTLLLTENSVIVKSNALSGNVTLGSLKDVNKISFSSSGGISVYYKVTPALQLNVEPVAKYYFNTFAGVKPYSFGIQCGLQYNFDFK</sequence>
<evidence type="ECO:0000313" key="4">
    <source>
        <dbReference type="Proteomes" id="UP001629156"/>
    </source>
</evidence>
<evidence type="ECO:0000256" key="1">
    <source>
        <dbReference type="SAM" id="MobiDB-lite"/>
    </source>
</evidence>
<accession>A0ABW8YXE5</accession>
<dbReference type="InterPro" id="IPR011250">
    <property type="entry name" value="OMP/PagP_B-barrel"/>
</dbReference>
<keyword evidence="2" id="KW-0812">Transmembrane</keyword>
<evidence type="ECO:0000256" key="2">
    <source>
        <dbReference type="SAM" id="Phobius"/>
    </source>
</evidence>
<feature type="region of interest" description="Disordered" evidence="1">
    <location>
        <begin position="73"/>
        <end position="221"/>
    </location>
</feature>
<comment type="caution">
    <text evidence="3">The sequence shown here is derived from an EMBL/GenBank/DDBJ whole genome shotgun (WGS) entry which is preliminary data.</text>
</comment>
<feature type="compositionally biased region" description="Polar residues" evidence="1">
    <location>
        <begin position="105"/>
        <end position="132"/>
    </location>
</feature>
<feature type="compositionally biased region" description="Polar residues" evidence="1">
    <location>
        <begin position="164"/>
        <end position="195"/>
    </location>
</feature>
<dbReference type="SUPFAM" id="SSF56925">
    <property type="entry name" value="OMPA-like"/>
    <property type="match status" value="1"/>
</dbReference>
<dbReference type="EMBL" id="JBELPZ010000003">
    <property type="protein sequence ID" value="MFL9843840.1"/>
    <property type="molecule type" value="Genomic_DNA"/>
</dbReference>
<keyword evidence="2" id="KW-0472">Membrane</keyword>
<feature type="compositionally biased region" description="Low complexity" evidence="1">
    <location>
        <begin position="196"/>
        <end position="209"/>
    </location>
</feature>
<reference evidence="3 4" key="1">
    <citation type="submission" date="2024-06" db="EMBL/GenBank/DDBJ databases">
        <authorList>
            <person name="Kaempfer P."/>
            <person name="Viver T."/>
        </authorList>
    </citation>
    <scope>NUCLEOTIDE SEQUENCE [LARGE SCALE GENOMIC DNA]</scope>
    <source>
        <strain evidence="3 4">ST-119</strain>
    </source>
</reference>
<organism evidence="3 4">
    <name type="scientific">Flavobacterium rhizosphaerae</name>
    <dbReference type="NCBI Taxonomy" id="3163298"/>
    <lineage>
        <taxon>Bacteria</taxon>
        <taxon>Pseudomonadati</taxon>
        <taxon>Bacteroidota</taxon>
        <taxon>Flavobacteriia</taxon>
        <taxon>Flavobacteriales</taxon>
        <taxon>Flavobacteriaceae</taxon>
        <taxon>Flavobacterium</taxon>
    </lineage>
</organism>
<name>A0ABW8YXE5_9FLAO</name>
<proteinExistence type="predicted"/>
<protein>
    <recommendedName>
        <fullName evidence="5">Outer membrane protein beta-barrel domain-containing protein</fullName>
    </recommendedName>
</protein>
<keyword evidence="4" id="KW-1185">Reference proteome</keyword>
<keyword evidence="2" id="KW-1133">Transmembrane helix</keyword>
<feature type="transmembrane region" description="Helical" evidence="2">
    <location>
        <begin position="44"/>
        <end position="66"/>
    </location>
</feature>
<gene>
    <name evidence="3" type="ORF">ABS766_05345</name>
</gene>
<dbReference type="RefSeq" id="WP_408084089.1">
    <property type="nucleotide sequence ID" value="NZ_JBELPZ010000003.1"/>
</dbReference>